<dbReference type="EMBL" id="CP108084">
    <property type="protein sequence ID" value="WUP50772.1"/>
    <property type="molecule type" value="Genomic_DNA"/>
</dbReference>
<gene>
    <name evidence="2" type="ORF">OG994_04445</name>
</gene>
<dbReference type="Proteomes" id="UP001432190">
    <property type="component" value="Chromosome"/>
</dbReference>
<feature type="compositionally biased region" description="Low complexity" evidence="1">
    <location>
        <begin position="97"/>
        <end position="106"/>
    </location>
</feature>
<accession>A0ABZ1SBV1</accession>
<reference evidence="2" key="1">
    <citation type="submission" date="2022-10" db="EMBL/GenBank/DDBJ databases">
        <title>The complete genomes of actinobacterial strains from the NBC collection.</title>
        <authorList>
            <person name="Joergensen T.S."/>
            <person name="Alvarez Arevalo M."/>
            <person name="Sterndorff E.B."/>
            <person name="Faurdal D."/>
            <person name="Vuksanovic O."/>
            <person name="Mourched A.-S."/>
            <person name="Charusanti P."/>
            <person name="Shaw S."/>
            <person name="Blin K."/>
            <person name="Weber T."/>
        </authorList>
    </citation>
    <scope>NUCLEOTIDE SEQUENCE</scope>
    <source>
        <strain evidence="2">NBC_00256</strain>
    </source>
</reference>
<feature type="region of interest" description="Disordered" evidence="1">
    <location>
        <begin position="67"/>
        <end position="106"/>
    </location>
</feature>
<protein>
    <submittedName>
        <fullName evidence="2">Uncharacterized protein</fullName>
    </submittedName>
</protein>
<evidence type="ECO:0000313" key="3">
    <source>
        <dbReference type="Proteomes" id="UP001432190"/>
    </source>
</evidence>
<proteinExistence type="predicted"/>
<feature type="compositionally biased region" description="Basic residues" evidence="1">
    <location>
        <begin position="83"/>
        <end position="96"/>
    </location>
</feature>
<organism evidence="2 3">
    <name type="scientific">Micromonospora globbae</name>
    <dbReference type="NCBI Taxonomy" id="1894969"/>
    <lineage>
        <taxon>Bacteria</taxon>
        <taxon>Bacillati</taxon>
        <taxon>Actinomycetota</taxon>
        <taxon>Actinomycetes</taxon>
        <taxon>Micromonosporales</taxon>
        <taxon>Micromonosporaceae</taxon>
        <taxon>Micromonospora</taxon>
    </lineage>
</organism>
<sequence length="106" mass="10978">MAEQRRPQLPLGHRVARLLVLGTLVGVLAVGGLSDGLAAAVTTGGRWGGDAIAYLWAPVLDAIDRARPAAEPTPTPTLTPSARPKKPTKKPTKKPAKATPTKSRAG</sequence>
<name>A0ABZ1SBV1_9ACTN</name>
<evidence type="ECO:0000256" key="1">
    <source>
        <dbReference type="SAM" id="MobiDB-lite"/>
    </source>
</evidence>
<keyword evidence="3" id="KW-1185">Reference proteome</keyword>
<dbReference type="RefSeq" id="WP_328852279.1">
    <property type="nucleotide sequence ID" value="NZ_CP108084.1"/>
</dbReference>
<evidence type="ECO:0000313" key="2">
    <source>
        <dbReference type="EMBL" id="WUP50772.1"/>
    </source>
</evidence>